<name>A0AAU7PGG5_9CAUD</name>
<protein>
    <submittedName>
        <fullName evidence="1">Uncharacterized protein</fullName>
    </submittedName>
</protein>
<evidence type="ECO:0000313" key="1">
    <source>
        <dbReference type="EMBL" id="XBS49234.1"/>
    </source>
</evidence>
<proteinExistence type="predicted"/>
<reference evidence="1" key="1">
    <citation type="submission" date="2024-05" db="EMBL/GenBank/DDBJ databases">
        <authorList>
            <person name="Badawy S."/>
            <person name="Skurnik M."/>
        </authorList>
    </citation>
    <scope>NUCLEOTIDE SEQUENCE</scope>
</reference>
<sequence length="166" mass="18655">MLLTNSMKYSFKIIKEILNGSKNHSGSSFTSDQIQHSTKDCTVIFGLHSLRLTIVNNIDNTAIVITPCHIQNDTGVYLHHMGTVFYIFNTEENIVKEYNTLNVDAGELFQLSTVNDCNFSDNAEVLPLFLSLLNNMEKLTIAYNKSDVPQAVLNITEAMEKYKAVT</sequence>
<dbReference type="EMBL" id="PP777464">
    <property type="protein sequence ID" value="XBS49234.1"/>
    <property type="molecule type" value="Genomic_DNA"/>
</dbReference>
<organism evidence="1">
    <name type="scientific">Escherichia phage fEgEco12</name>
    <dbReference type="NCBI Taxonomy" id="3158837"/>
    <lineage>
        <taxon>Viruses</taxon>
        <taxon>Duplodnaviria</taxon>
        <taxon>Heunggongvirae</taxon>
        <taxon>Uroviricota</taxon>
        <taxon>Caudoviricetes</taxon>
    </lineage>
</organism>
<accession>A0AAU7PGG5</accession>